<keyword evidence="2 3" id="KW-0975">Bacterial flagellum</keyword>
<gene>
    <name evidence="6" type="ORF">C7435_1737</name>
</gene>
<dbReference type="Pfam" id="PF00669">
    <property type="entry name" value="Flagellin_N"/>
    <property type="match status" value="1"/>
</dbReference>
<dbReference type="GO" id="GO:0005576">
    <property type="term" value="C:extracellular region"/>
    <property type="evidence" value="ECO:0007669"/>
    <property type="project" value="UniProtKB-SubCell"/>
</dbReference>
<keyword evidence="6" id="KW-0969">Cilium</keyword>
<dbReference type="Proteomes" id="UP000273675">
    <property type="component" value="Unassembled WGS sequence"/>
</dbReference>
<sequence>MVASVGRMTFSVHSMAAVNSALQHMSMLQSESAKVHDRIATGLKVGSASDNGTVWAMAQVMRTDNESRGSALTSIDLGTGVVETALAAAEGISDLMVEMQSKLVAATDTTLDEQSWRSLMTDFIELGNQATRLADNASFNDLNLLGSGGEDLAVLIGANPGDTLTIAAEDLTDGGGIFDAGLAANLPQSDNSIVATQPTSADVAAFETSMSDVTSAVSRLGVGLRSLEIQKTLLVKQIDVTSAGIGNLIDADLGRESAKLQALQVREQLGIQALEIANRSPRVILSFFQ</sequence>
<comment type="caution">
    <text evidence="6">The sequence shown here is derived from an EMBL/GenBank/DDBJ whole genome shotgun (WGS) entry which is preliminary data.</text>
</comment>
<evidence type="ECO:0000313" key="6">
    <source>
        <dbReference type="EMBL" id="RKR00529.1"/>
    </source>
</evidence>
<keyword evidence="6" id="KW-0966">Cell projection</keyword>
<feature type="domain" description="Flagellin N-terminal" evidence="4">
    <location>
        <begin position="16"/>
        <end position="145"/>
    </location>
</feature>
<dbReference type="SUPFAM" id="SSF64518">
    <property type="entry name" value="Phase 1 flagellin"/>
    <property type="match status" value="1"/>
</dbReference>
<evidence type="ECO:0000256" key="1">
    <source>
        <dbReference type="ARBA" id="ARBA00005709"/>
    </source>
</evidence>
<dbReference type="AlphaFoldDB" id="A0A495DDV7"/>
<evidence type="ECO:0000259" key="4">
    <source>
        <dbReference type="Pfam" id="PF00669"/>
    </source>
</evidence>
<dbReference type="GO" id="GO:0005198">
    <property type="term" value="F:structural molecule activity"/>
    <property type="evidence" value="ECO:0007669"/>
    <property type="project" value="UniProtKB-UniRule"/>
</dbReference>
<evidence type="ECO:0000256" key="2">
    <source>
        <dbReference type="ARBA" id="ARBA00023143"/>
    </source>
</evidence>
<comment type="subcellular location">
    <subcellularLocation>
        <location evidence="3">Secreted</location>
    </subcellularLocation>
    <subcellularLocation>
        <location evidence="3">Bacterial flagellum</location>
    </subcellularLocation>
</comment>
<dbReference type="Pfam" id="PF00700">
    <property type="entry name" value="Flagellin_C"/>
    <property type="match status" value="1"/>
</dbReference>
<comment type="function">
    <text evidence="3">Flagellin is the subunit protein which polymerizes to form the filaments of bacterial flagella.</text>
</comment>
<dbReference type="InterPro" id="IPR001029">
    <property type="entry name" value="Flagellin_N"/>
</dbReference>
<dbReference type="EMBL" id="RBIM01000003">
    <property type="protein sequence ID" value="RKR00529.1"/>
    <property type="molecule type" value="Genomic_DNA"/>
</dbReference>
<proteinExistence type="inferred from homology"/>
<evidence type="ECO:0000256" key="3">
    <source>
        <dbReference type="RuleBase" id="RU362073"/>
    </source>
</evidence>
<keyword evidence="3" id="KW-0964">Secreted</keyword>
<reference evidence="6 7" key="1">
    <citation type="submission" date="2018-10" db="EMBL/GenBank/DDBJ databases">
        <title>Genomic Encyclopedia of Type Strains, Phase IV (KMG-IV): sequencing the most valuable type-strain genomes for metagenomic binning, comparative biology and taxonomic classification.</title>
        <authorList>
            <person name="Goeker M."/>
        </authorList>
    </citation>
    <scope>NUCLEOTIDE SEQUENCE [LARGE SCALE GENOMIC DNA]</scope>
    <source>
        <strain evidence="6 7">DSM 4734</strain>
    </source>
</reference>
<dbReference type="Gene3D" id="1.20.1330.10">
    <property type="entry name" value="f41 fragment of flagellin, N-terminal domain"/>
    <property type="match status" value="1"/>
</dbReference>
<evidence type="ECO:0000259" key="5">
    <source>
        <dbReference type="Pfam" id="PF00700"/>
    </source>
</evidence>
<keyword evidence="6" id="KW-0282">Flagellum</keyword>
<name>A0A495DDV7_9PROT</name>
<evidence type="ECO:0000313" key="7">
    <source>
        <dbReference type="Proteomes" id="UP000273675"/>
    </source>
</evidence>
<protein>
    <recommendedName>
        <fullName evidence="3">Flagellin</fullName>
    </recommendedName>
</protein>
<dbReference type="PANTHER" id="PTHR42792">
    <property type="entry name" value="FLAGELLIN"/>
    <property type="match status" value="1"/>
</dbReference>
<dbReference type="InterPro" id="IPR046358">
    <property type="entry name" value="Flagellin_C"/>
</dbReference>
<organism evidence="6 7">
    <name type="scientific">Maricaulis maris</name>
    <dbReference type="NCBI Taxonomy" id="74318"/>
    <lineage>
        <taxon>Bacteria</taxon>
        <taxon>Pseudomonadati</taxon>
        <taxon>Pseudomonadota</taxon>
        <taxon>Alphaproteobacteria</taxon>
        <taxon>Maricaulales</taxon>
        <taxon>Maricaulaceae</taxon>
        <taxon>Maricaulis</taxon>
    </lineage>
</organism>
<dbReference type="InterPro" id="IPR001492">
    <property type="entry name" value="Flagellin"/>
</dbReference>
<accession>A0A495DDV7</accession>
<dbReference type="PANTHER" id="PTHR42792:SF2">
    <property type="entry name" value="FLAGELLIN"/>
    <property type="match status" value="1"/>
</dbReference>
<comment type="similarity">
    <text evidence="1 3">Belongs to the bacterial flagellin family.</text>
</comment>
<feature type="domain" description="Flagellin C-terminal" evidence="5">
    <location>
        <begin position="205"/>
        <end position="288"/>
    </location>
</feature>
<dbReference type="GO" id="GO:0009288">
    <property type="term" value="C:bacterial-type flagellum"/>
    <property type="evidence" value="ECO:0007669"/>
    <property type="project" value="UniProtKB-SubCell"/>
</dbReference>